<dbReference type="AlphaFoldDB" id="A0A1G8LNY1"/>
<feature type="coiled-coil region" evidence="8">
    <location>
        <begin position="127"/>
        <end position="184"/>
    </location>
</feature>
<reference evidence="11" key="6">
    <citation type="submission" date="2019-07" db="EMBL/GenBank/DDBJ databases">
        <authorList>
            <person name="Ross B.D."/>
            <person name="Verster A.J."/>
            <person name="Radey M.C."/>
            <person name="Schmidtke D.T."/>
            <person name="Pope C.E."/>
            <person name="Hoffman L.R."/>
            <person name="Hajjar A."/>
            <person name="Peterson S.B."/>
            <person name="Borenstein E."/>
            <person name="Mougous J.D."/>
        </authorList>
    </citation>
    <scope>NUCLEOTIDE SEQUENCE</scope>
    <source>
        <strain evidence="11">3725 D1 iv</strain>
    </source>
</reference>
<reference evidence="10 17" key="5">
    <citation type="journal article" date="2019" name="Nat. Med.">
        <title>A library of human gut bacterial isolates paired with longitudinal multiomics data enables mechanistic microbiome research.</title>
        <authorList>
            <person name="Poyet M."/>
            <person name="Groussin M."/>
            <person name="Gibbons S.M."/>
            <person name="Avila-Pacheco J."/>
            <person name="Jiang X."/>
            <person name="Kearney S.M."/>
            <person name="Perrotta A.R."/>
            <person name="Berdy B."/>
            <person name="Zhao S."/>
            <person name="Lieberman T.D."/>
            <person name="Swanson P.K."/>
            <person name="Smith M."/>
            <person name="Roesemann S."/>
            <person name="Alexander J.E."/>
            <person name="Rich S.A."/>
            <person name="Livny J."/>
            <person name="Vlamakis H."/>
            <person name="Clish C."/>
            <person name="Bullock K."/>
            <person name="Deik A."/>
            <person name="Scott J."/>
            <person name="Pierce K.A."/>
            <person name="Xavier R.J."/>
            <person name="Alm E.J."/>
        </authorList>
    </citation>
    <scope>NUCLEOTIDE SEQUENCE [LARGE SCALE GENOMIC DNA]</scope>
    <source>
        <strain evidence="10 17">BIOML-A15</strain>
    </source>
</reference>
<dbReference type="Pfam" id="PF02321">
    <property type="entry name" value="OEP"/>
    <property type="match status" value="2"/>
</dbReference>
<keyword evidence="3" id="KW-0813">Transport</keyword>
<evidence type="ECO:0000313" key="13">
    <source>
        <dbReference type="EMBL" id="SDI56910.1"/>
    </source>
</evidence>
<feature type="chain" id="PRO_5014269368" evidence="9">
    <location>
        <begin position="26"/>
        <end position="439"/>
    </location>
</feature>
<feature type="signal peptide" evidence="9">
    <location>
        <begin position="1"/>
        <end position="25"/>
    </location>
</feature>
<comment type="subcellular location">
    <subcellularLocation>
        <location evidence="1">Cell outer membrane</location>
    </subcellularLocation>
</comment>
<evidence type="ECO:0000256" key="7">
    <source>
        <dbReference type="ARBA" id="ARBA00023237"/>
    </source>
</evidence>
<dbReference type="InterPro" id="IPR003423">
    <property type="entry name" value="OMP_efflux"/>
</dbReference>
<dbReference type="Gene3D" id="1.20.1600.10">
    <property type="entry name" value="Outer membrane efflux proteins (OEP)"/>
    <property type="match status" value="1"/>
</dbReference>
<keyword evidence="5" id="KW-0812">Transmembrane</keyword>
<proteinExistence type="inferred from homology"/>
<evidence type="ECO:0000256" key="6">
    <source>
        <dbReference type="ARBA" id="ARBA00023136"/>
    </source>
</evidence>
<dbReference type="GO" id="GO:0015288">
    <property type="term" value="F:porin activity"/>
    <property type="evidence" value="ECO:0007669"/>
    <property type="project" value="TreeGrafter"/>
</dbReference>
<evidence type="ECO:0000313" key="12">
    <source>
        <dbReference type="EMBL" id="RGX07124.1"/>
    </source>
</evidence>
<reference evidence="13 14" key="1">
    <citation type="submission" date="2016-10" db="EMBL/GenBank/DDBJ databases">
        <authorList>
            <person name="de Groot N.N."/>
        </authorList>
    </citation>
    <scope>NUCLEOTIDE SEQUENCE [LARGE SCALE GENOMIC DNA]</scope>
    <source>
        <strain evidence="13 14">NLAE-zl-C57</strain>
    </source>
</reference>
<dbReference type="GeneID" id="29452451"/>
<evidence type="ECO:0000313" key="15">
    <source>
        <dbReference type="Proteomes" id="UP000286031"/>
    </source>
</evidence>
<evidence type="ECO:0000313" key="17">
    <source>
        <dbReference type="Proteomes" id="UP000424805"/>
    </source>
</evidence>
<comment type="similarity">
    <text evidence="2">Belongs to the outer membrane factor (OMF) (TC 1.B.17) family.</text>
</comment>
<evidence type="ECO:0000256" key="5">
    <source>
        <dbReference type="ARBA" id="ARBA00022692"/>
    </source>
</evidence>
<dbReference type="EMBL" id="QSBI01000030">
    <property type="protein sequence ID" value="RGX07124.1"/>
    <property type="molecule type" value="Genomic_DNA"/>
</dbReference>
<dbReference type="EMBL" id="CP041395">
    <property type="protein sequence ID" value="QDM12394.1"/>
    <property type="molecule type" value="Genomic_DNA"/>
</dbReference>
<evidence type="ECO:0000256" key="3">
    <source>
        <dbReference type="ARBA" id="ARBA00022448"/>
    </source>
</evidence>
<dbReference type="EMBL" id="VWFP01000016">
    <property type="protein sequence ID" value="KAA4625073.1"/>
    <property type="molecule type" value="Genomic_DNA"/>
</dbReference>
<organism evidence="13 14">
    <name type="scientific">Bacteroides ovatus</name>
    <dbReference type="NCBI Taxonomy" id="28116"/>
    <lineage>
        <taxon>Bacteria</taxon>
        <taxon>Pseudomonadati</taxon>
        <taxon>Bacteroidota</taxon>
        <taxon>Bacteroidia</taxon>
        <taxon>Bacteroidales</taxon>
        <taxon>Bacteroidaceae</taxon>
        <taxon>Bacteroides</taxon>
    </lineage>
</organism>
<evidence type="ECO:0000256" key="8">
    <source>
        <dbReference type="SAM" id="Coils"/>
    </source>
</evidence>
<dbReference type="Proteomes" id="UP000181870">
    <property type="component" value="Unassembled WGS sequence"/>
</dbReference>
<reference evidence="11" key="3">
    <citation type="journal article" date="2018" name="Nature">
        <title>Human gut bacteria contain acquired interbacterial defence systems.</title>
        <authorList>
            <person name="Ross B.D."/>
            <person name="Verster A.J."/>
            <person name="Radey M.C."/>
            <person name="Schmidtke D.T."/>
            <person name="Pope C.E."/>
            <person name="Hoffman L.R."/>
            <person name="Hajjar A."/>
            <person name="Peterson S.B."/>
            <person name="Borenstein E."/>
            <person name="Mougous J."/>
        </authorList>
    </citation>
    <scope>NUCLEOTIDE SEQUENCE</scope>
    <source>
        <strain evidence="11">3725 D1 iv</strain>
    </source>
</reference>
<name>A0A1G8LNY1_BACOV</name>
<dbReference type="SUPFAM" id="SSF56954">
    <property type="entry name" value="Outer membrane efflux proteins (OEP)"/>
    <property type="match status" value="1"/>
</dbReference>
<dbReference type="GO" id="GO:0015562">
    <property type="term" value="F:efflux transmembrane transporter activity"/>
    <property type="evidence" value="ECO:0007669"/>
    <property type="project" value="InterPro"/>
</dbReference>
<gene>
    <name evidence="12" type="ORF">DWV35_19955</name>
    <name evidence="11" type="ORF">DYI28_28885</name>
    <name evidence="10" type="ORF">F3B90_15800</name>
    <name evidence="13" type="ORF">SAMN05192582_10558</name>
</gene>
<dbReference type="PANTHER" id="PTHR30026:SF23">
    <property type="entry name" value="TO APRF-PUTATIVE OUTER MEMBRANE EFFLUX PROTEIN OR SECRETED ALKALINE PHOSPHATASE-RELATED"/>
    <property type="match status" value="1"/>
</dbReference>
<evidence type="ECO:0000313" key="14">
    <source>
        <dbReference type="Proteomes" id="UP000181870"/>
    </source>
</evidence>
<accession>A0A1G8LNY1</accession>
<evidence type="ECO:0000256" key="1">
    <source>
        <dbReference type="ARBA" id="ARBA00004442"/>
    </source>
</evidence>
<dbReference type="KEGG" id="boa:Bovatus_01267"/>
<keyword evidence="4" id="KW-1134">Transmembrane beta strand</keyword>
<keyword evidence="6" id="KW-0472">Membrane</keyword>
<evidence type="ECO:0000313" key="16">
    <source>
        <dbReference type="Proteomes" id="UP000318823"/>
    </source>
</evidence>
<keyword evidence="7" id="KW-0998">Cell outer membrane</keyword>
<reference evidence="16" key="2">
    <citation type="journal article" date="2018" name="J. Anim. Genet.">
        <title>Acquired interbacterial defense systems protect against interspecies antagonism in the human gut microbiome.</title>
        <authorList>
            <person name="Ross B.D."/>
            <person name="Verster A.J."/>
            <person name="Radey M.C."/>
            <person name="Schmidtke D.T."/>
            <person name="Pope C.E."/>
            <person name="Hoffman L.R."/>
            <person name="Hajjar A."/>
            <person name="Peterson S.B."/>
            <person name="Borenstein E."/>
            <person name="Mougous J."/>
        </authorList>
    </citation>
    <scope>NUCLEOTIDE SEQUENCE [LARGE SCALE GENOMIC DNA]</scope>
    <source>
        <strain evidence="16">3725 D1 iv</strain>
    </source>
</reference>
<dbReference type="Proteomes" id="UP000318823">
    <property type="component" value="Chromosome"/>
</dbReference>
<keyword evidence="8" id="KW-0175">Coiled coil</keyword>
<sequence length="439" mass="50453">MYLKMYKKYGAVLSSLFLAAQSINAQTDSLFLTIDQLFERGVQHSLQLQADVMKESMAQERIRTARSAQLPELQIGLKGGFVGQPVVWERGLSDPSYPEAPDWSQNYAIDLAQPLYQGGKIRSAIHKADIEKQVAELQTLTDEAEIKLRLLNQYMNLFSLFKQHEILTRNIEESELRLRDIRRMKKEGLITNNDVLRSEMQLTNDRLSLEEAENSIALVSQQLNILLGQDENLLLQPDTTILYQAVALQSYDDYIVQAYENDPAMRLLRAQTELARNEIRSAQSLSLPSVSLYASNTLARPVSRTLADMYNNNWNVGVSVSYPLSSLYKNNHKVKESKLMVSLRKNEEEQKMQGIRMDVRSAFLRHREALQRVEALKLSVRQAEENYRIMQNRYLNQLAILTDLLDANSVRLNVELQLVTARTRVIYTYYQLQKACGRL</sequence>
<dbReference type="GO" id="GO:0009279">
    <property type="term" value="C:cell outer membrane"/>
    <property type="evidence" value="ECO:0007669"/>
    <property type="project" value="UniProtKB-SubCell"/>
</dbReference>
<dbReference type="Proteomes" id="UP000424805">
    <property type="component" value="Unassembled WGS sequence"/>
</dbReference>
<evidence type="ECO:0000313" key="11">
    <source>
        <dbReference type="EMBL" id="QDM12394.1"/>
    </source>
</evidence>
<dbReference type="PANTHER" id="PTHR30026">
    <property type="entry name" value="OUTER MEMBRANE PROTEIN TOLC"/>
    <property type="match status" value="1"/>
</dbReference>
<dbReference type="Proteomes" id="UP000286031">
    <property type="component" value="Unassembled WGS sequence"/>
</dbReference>
<protein>
    <submittedName>
        <fullName evidence="13">Outer membrane protein TolC</fullName>
    </submittedName>
    <submittedName>
        <fullName evidence="10">TolC family protein</fullName>
    </submittedName>
</protein>
<evidence type="ECO:0000313" key="10">
    <source>
        <dbReference type="EMBL" id="KAA4625073.1"/>
    </source>
</evidence>
<dbReference type="RefSeq" id="WP_004300159.1">
    <property type="nucleotide sequence ID" value="NZ_CACRTD010000103.1"/>
</dbReference>
<feature type="coiled-coil region" evidence="8">
    <location>
        <begin position="366"/>
        <end position="393"/>
    </location>
</feature>
<evidence type="ECO:0000256" key="9">
    <source>
        <dbReference type="SAM" id="SignalP"/>
    </source>
</evidence>
<evidence type="ECO:0000256" key="4">
    <source>
        <dbReference type="ARBA" id="ARBA00022452"/>
    </source>
</evidence>
<dbReference type="GO" id="GO:1990281">
    <property type="term" value="C:efflux pump complex"/>
    <property type="evidence" value="ECO:0007669"/>
    <property type="project" value="TreeGrafter"/>
</dbReference>
<dbReference type="InterPro" id="IPR051906">
    <property type="entry name" value="TolC-like"/>
</dbReference>
<dbReference type="EMBL" id="FNDO01000055">
    <property type="protein sequence ID" value="SDI56910.1"/>
    <property type="molecule type" value="Genomic_DNA"/>
</dbReference>
<keyword evidence="9" id="KW-0732">Signal</keyword>
<evidence type="ECO:0000256" key="2">
    <source>
        <dbReference type="ARBA" id="ARBA00007613"/>
    </source>
</evidence>
<reference evidence="12 15" key="4">
    <citation type="submission" date="2018-08" db="EMBL/GenBank/DDBJ databases">
        <title>A genome reference for cultivated species of the human gut microbiota.</title>
        <authorList>
            <person name="Zou Y."/>
            <person name="Xue W."/>
            <person name="Luo G."/>
        </authorList>
    </citation>
    <scope>NUCLEOTIDE SEQUENCE [LARGE SCALE GENOMIC DNA]</scope>
    <source>
        <strain evidence="12 15">AF04-46</strain>
    </source>
</reference>